<organism evidence="1">
    <name type="scientific">marine metagenome</name>
    <dbReference type="NCBI Taxonomy" id="408172"/>
    <lineage>
        <taxon>unclassified sequences</taxon>
        <taxon>metagenomes</taxon>
        <taxon>ecological metagenomes</taxon>
    </lineage>
</organism>
<protein>
    <submittedName>
        <fullName evidence="1">Uncharacterized protein</fullName>
    </submittedName>
</protein>
<dbReference type="EMBL" id="UINC01000637">
    <property type="protein sequence ID" value="SUZ58723.1"/>
    <property type="molecule type" value="Genomic_DNA"/>
</dbReference>
<name>A0A381NZ63_9ZZZZ</name>
<reference evidence="1" key="1">
    <citation type="submission" date="2018-05" db="EMBL/GenBank/DDBJ databases">
        <authorList>
            <person name="Lanie J.A."/>
            <person name="Ng W.-L."/>
            <person name="Kazmierczak K.M."/>
            <person name="Andrzejewski T.M."/>
            <person name="Davidsen T.M."/>
            <person name="Wayne K.J."/>
            <person name="Tettelin H."/>
            <person name="Glass J.I."/>
            <person name="Rusch D."/>
            <person name="Podicherti R."/>
            <person name="Tsui H.-C.T."/>
            <person name="Winkler M.E."/>
        </authorList>
    </citation>
    <scope>NUCLEOTIDE SEQUENCE</scope>
</reference>
<evidence type="ECO:0000313" key="1">
    <source>
        <dbReference type="EMBL" id="SUZ58723.1"/>
    </source>
</evidence>
<proteinExistence type="predicted"/>
<gene>
    <name evidence="1" type="ORF">METZ01_LOCUS11577</name>
</gene>
<sequence>MDAEAIKEKANSADESITFNDCACETLTQVPDFAMDMAISHMVNAAKDQGVDTICCDFLEANNPMG</sequence>
<dbReference type="AlphaFoldDB" id="A0A381NZ63"/>
<accession>A0A381NZ63</accession>